<dbReference type="AlphaFoldDB" id="A0A346XYJ4"/>
<proteinExistence type="predicted"/>
<accession>A0A346XYJ4</accession>
<reference evidence="1 2" key="1">
    <citation type="submission" date="2018-09" db="EMBL/GenBank/DDBJ databases">
        <title>Complete genome sequence of Euzebya sp. DY32-46 isolated from seawater of Pacific Ocean.</title>
        <authorList>
            <person name="Xu L."/>
            <person name="Wu Y.-H."/>
            <person name="Xu X.-W."/>
        </authorList>
    </citation>
    <scope>NUCLEOTIDE SEQUENCE [LARGE SCALE GENOMIC DNA]</scope>
    <source>
        <strain evidence="1 2">DY32-46</strain>
    </source>
</reference>
<name>A0A346XYJ4_9ACTN</name>
<dbReference type="OrthoDB" id="9858070at2"/>
<dbReference type="RefSeq" id="WP_114591804.1">
    <property type="nucleotide sequence ID" value="NZ_CP031165.1"/>
</dbReference>
<gene>
    <name evidence="1" type="ORF">DVS28_a2611</name>
</gene>
<dbReference type="KEGG" id="euz:DVS28_a2611"/>
<evidence type="ECO:0000313" key="1">
    <source>
        <dbReference type="EMBL" id="AXV07291.1"/>
    </source>
</evidence>
<sequence>MSEPQSLHPPDPSRADAALAVLVGVTPDIAVVAARRVQADWPGLGLLVAGALAAARWGVDLVPAIQRLAEDEPLRGTTSDYEVRFAVEEASDDLDRALDRLAAGMWDGEEGEAILLPPRDAEIAAATIAIEGRRAWQLDVGTPPESSARVAALATRLGARLVTDGHDPVAQATGPLDGDETTVLVGWDRLLRT</sequence>
<keyword evidence="2" id="KW-1185">Reference proteome</keyword>
<organism evidence="1 2">
    <name type="scientific">Euzebya pacifica</name>
    <dbReference type="NCBI Taxonomy" id="1608957"/>
    <lineage>
        <taxon>Bacteria</taxon>
        <taxon>Bacillati</taxon>
        <taxon>Actinomycetota</taxon>
        <taxon>Nitriliruptoria</taxon>
        <taxon>Euzebyales</taxon>
    </lineage>
</organism>
<evidence type="ECO:0000313" key="2">
    <source>
        <dbReference type="Proteomes" id="UP000264006"/>
    </source>
</evidence>
<protein>
    <submittedName>
        <fullName evidence="1">Uncharacterized protein</fullName>
    </submittedName>
</protein>
<dbReference type="Proteomes" id="UP000264006">
    <property type="component" value="Chromosome"/>
</dbReference>
<dbReference type="EMBL" id="CP031165">
    <property type="protein sequence ID" value="AXV07291.1"/>
    <property type="molecule type" value="Genomic_DNA"/>
</dbReference>